<feature type="compositionally biased region" description="Low complexity" evidence="1">
    <location>
        <begin position="29"/>
        <end position="46"/>
    </location>
</feature>
<dbReference type="Proteomes" id="UP001375240">
    <property type="component" value="Unassembled WGS sequence"/>
</dbReference>
<accession>A0AAV9URG0</accession>
<keyword evidence="3" id="KW-1185">Reference proteome</keyword>
<dbReference type="Pfam" id="PF26163">
    <property type="entry name" value="mS26"/>
    <property type="match status" value="1"/>
</dbReference>
<comment type="caution">
    <text evidence="2">The sequence shown here is derived from an EMBL/GenBank/DDBJ whole genome shotgun (WGS) entry which is preliminary data.</text>
</comment>
<feature type="region of interest" description="Disordered" evidence="1">
    <location>
        <begin position="26"/>
        <end position="46"/>
    </location>
</feature>
<dbReference type="InterPro" id="IPR058940">
    <property type="entry name" value="mS26_fungi"/>
</dbReference>
<feature type="compositionally biased region" description="Basic residues" evidence="1">
    <location>
        <begin position="76"/>
        <end position="85"/>
    </location>
</feature>
<dbReference type="CDD" id="cd23703">
    <property type="entry name" value="mS26_PET12"/>
    <property type="match status" value="1"/>
</dbReference>
<protein>
    <submittedName>
        <fullName evidence="2">Uncharacterized protein</fullName>
    </submittedName>
</protein>
<dbReference type="EMBL" id="JAVHNQ010000005">
    <property type="protein sequence ID" value="KAK6347183.1"/>
    <property type="molecule type" value="Genomic_DNA"/>
</dbReference>
<gene>
    <name evidence="2" type="ORF">TWF696_007259</name>
</gene>
<organism evidence="2 3">
    <name type="scientific">Orbilia brochopaga</name>
    <dbReference type="NCBI Taxonomy" id="3140254"/>
    <lineage>
        <taxon>Eukaryota</taxon>
        <taxon>Fungi</taxon>
        <taxon>Dikarya</taxon>
        <taxon>Ascomycota</taxon>
        <taxon>Pezizomycotina</taxon>
        <taxon>Orbiliomycetes</taxon>
        <taxon>Orbiliales</taxon>
        <taxon>Orbiliaceae</taxon>
        <taxon>Orbilia</taxon>
    </lineage>
</organism>
<name>A0AAV9URG0_9PEZI</name>
<evidence type="ECO:0000313" key="3">
    <source>
        <dbReference type="Proteomes" id="UP001375240"/>
    </source>
</evidence>
<dbReference type="AlphaFoldDB" id="A0AAV9URG0"/>
<proteinExistence type="predicted"/>
<sequence>MASALSSSAFVCRSCSRHLRPIIPLRSFSSAPSPADSDSTISPTTISPYSPQYIDIPFPPQRYPAWQPRPKGQRPTPRKIFKSNKSKTTPEYLAGLSKEPSHVTQLSEDTPATQKSYISWKARMAESRRRNIRDGLLELHEQSRKRESHVAARSEAKQIKRAALLAQDEPELAQLTTPSVLSALRTKHKLTDPTRAERLAASRQRYIAAEEAKLLERRNELHELYIRAHDFIVSESQLDEVINRKFNLAAMAENPPMFPPDSRQILLRDASDEFAAVYYREEIILKKMRDALTGGSMRAARIGGESADTKRTGDTLGVLSGPMSSYGYTGQQNSKNSENPATVDFLNVLNK</sequence>
<evidence type="ECO:0000313" key="2">
    <source>
        <dbReference type="EMBL" id="KAK6347183.1"/>
    </source>
</evidence>
<reference evidence="2 3" key="1">
    <citation type="submission" date="2019-10" db="EMBL/GenBank/DDBJ databases">
        <authorList>
            <person name="Palmer J.M."/>
        </authorList>
    </citation>
    <scope>NUCLEOTIDE SEQUENCE [LARGE SCALE GENOMIC DNA]</scope>
    <source>
        <strain evidence="2 3">TWF696</strain>
    </source>
</reference>
<feature type="region of interest" description="Disordered" evidence="1">
    <location>
        <begin position="60"/>
        <end position="91"/>
    </location>
</feature>
<evidence type="ECO:0000256" key="1">
    <source>
        <dbReference type="SAM" id="MobiDB-lite"/>
    </source>
</evidence>